<accession>A0A4Y5YR09</accession>
<dbReference type="Gene3D" id="3.40.630.30">
    <property type="match status" value="1"/>
</dbReference>
<reference evidence="2 3" key="1">
    <citation type="submission" date="2019-06" db="EMBL/GenBank/DDBJ databases">
        <title>Complete genome of Microbacterium foliorum M2.</title>
        <authorList>
            <person name="Cao G."/>
        </authorList>
    </citation>
    <scope>NUCLEOTIDE SEQUENCE [LARGE SCALE GENOMIC DNA]</scope>
    <source>
        <strain evidence="2 3">M2</strain>
    </source>
</reference>
<dbReference type="EMBL" id="CP041040">
    <property type="protein sequence ID" value="QDE34859.1"/>
    <property type="molecule type" value="Genomic_DNA"/>
</dbReference>
<dbReference type="CDD" id="cd04301">
    <property type="entry name" value="NAT_SF"/>
    <property type="match status" value="1"/>
</dbReference>
<gene>
    <name evidence="2" type="ORF">FIV50_08675</name>
</gene>
<dbReference type="Pfam" id="PF00583">
    <property type="entry name" value="Acetyltransf_1"/>
    <property type="match status" value="1"/>
</dbReference>
<protein>
    <submittedName>
        <fullName evidence="2">GNAT family N-acetyltransferase</fullName>
    </submittedName>
</protein>
<dbReference type="SUPFAM" id="SSF55729">
    <property type="entry name" value="Acyl-CoA N-acyltransferases (Nat)"/>
    <property type="match status" value="1"/>
</dbReference>
<name>A0A4Y5YR09_9MICO</name>
<feature type="domain" description="N-acetyltransferase" evidence="1">
    <location>
        <begin position="8"/>
        <end position="142"/>
    </location>
</feature>
<dbReference type="Proteomes" id="UP000316125">
    <property type="component" value="Chromosome"/>
</dbReference>
<dbReference type="AlphaFoldDB" id="A0A4Y5YR09"/>
<dbReference type="InterPro" id="IPR053144">
    <property type="entry name" value="Acetyltransferase_Butenolide"/>
</dbReference>
<sequence length="144" mass="16024">MKLMPTSFTFSNDPALIDRGLVHRWLSEESYWAKGRSRATQDAAIDASRNYSIRDEGDRQVGYARVVTDGVTFAWLCDVFVVEEARGHGVGKMLVEGVLEDLRESSTVKRIMLATSTASGLYAQYGFAPSADPNHYMVKLIDRG</sequence>
<dbReference type="InterPro" id="IPR016181">
    <property type="entry name" value="Acyl_CoA_acyltransferase"/>
</dbReference>
<dbReference type="PANTHER" id="PTHR43233:SF1">
    <property type="entry name" value="FAMILY N-ACETYLTRANSFERASE, PUTATIVE (AFU_ORTHOLOGUE AFUA_6G03350)-RELATED"/>
    <property type="match status" value="1"/>
</dbReference>
<dbReference type="PROSITE" id="PS51186">
    <property type="entry name" value="GNAT"/>
    <property type="match status" value="1"/>
</dbReference>
<dbReference type="OrthoDB" id="3216107at2"/>
<evidence type="ECO:0000259" key="1">
    <source>
        <dbReference type="PROSITE" id="PS51186"/>
    </source>
</evidence>
<dbReference type="InterPro" id="IPR000182">
    <property type="entry name" value="GNAT_dom"/>
</dbReference>
<proteinExistence type="predicted"/>
<dbReference type="GO" id="GO:0016747">
    <property type="term" value="F:acyltransferase activity, transferring groups other than amino-acyl groups"/>
    <property type="evidence" value="ECO:0007669"/>
    <property type="project" value="InterPro"/>
</dbReference>
<organism evidence="2 3">
    <name type="scientific">Microbacterium foliorum</name>
    <dbReference type="NCBI Taxonomy" id="104336"/>
    <lineage>
        <taxon>Bacteria</taxon>
        <taxon>Bacillati</taxon>
        <taxon>Actinomycetota</taxon>
        <taxon>Actinomycetes</taxon>
        <taxon>Micrococcales</taxon>
        <taxon>Microbacteriaceae</taxon>
        <taxon>Microbacterium</taxon>
    </lineage>
</organism>
<evidence type="ECO:0000313" key="3">
    <source>
        <dbReference type="Proteomes" id="UP000316125"/>
    </source>
</evidence>
<dbReference type="PANTHER" id="PTHR43233">
    <property type="entry name" value="FAMILY N-ACETYLTRANSFERASE, PUTATIVE (AFU_ORTHOLOGUE AFUA_6G03350)-RELATED"/>
    <property type="match status" value="1"/>
</dbReference>
<keyword evidence="2" id="KW-0808">Transferase</keyword>
<evidence type="ECO:0000313" key="2">
    <source>
        <dbReference type="EMBL" id="QDE34859.1"/>
    </source>
</evidence>